<comment type="caution">
    <text evidence="12">The sequence shown here is derived from an EMBL/GenBank/DDBJ whole genome shotgun (WGS) entry which is preliminary data.</text>
</comment>
<evidence type="ECO:0000313" key="12">
    <source>
        <dbReference type="EMBL" id="MBB4012544.1"/>
    </source>
</evidence>
<evidence type="ECO:0000256" key="3">
    <source>
        <dbReference type="ARBA" id="ARBA00022617"/>
    </source>
</evidence>
<evidence type="ECO:0000256" key="8">
    <source>
        <dbReference type="PIRSR" id="PIRSR000005-1"/>
    </source>
</evidence>
<feature type="binding site" description="covalent" evidence="8">
    <location>
        <position position="144"/>
    </location>
    <ligand>
        <name>heme c</name>
        <dbReference type="ChEBI" id="CHEBI:61717"/>
        <label>2</label>
    </ligand>
</feature>
<evidence type="ECO:0000259" key="11">
    <source>
        <dbReference type="PROSITE" id="PS51007"/>
    </source>
</evidence>
<evidence type="ECO:0000256" key="1">
    <source>
        <dbReference type="ARBA" id="ARBA00004418"/>
    </source>
</evidence>
<feature type="signal peptide" evidence="10">
    <location>
        <begin position="1"/>
        <end position="22"/>
    </location>
</feature>
<feature type="binding site" description="axial binding residue" evidence="9">
    <location>
        <position position="90"/>
    </location>
    <ligand>
        <name>heme c</name>
        <dbReference type="ChEBI" id="CHEBI:61717"/>
        <label>1</label>
    </ligand>
    <ligandPart>
        <name>Fe</name>
        <dbReference type="ChEBI" id="CHEBI:18248"/>
    </ligandPart>
</feature>
<dbReference type="RefSeq" id="WP_183634336.1">
    <property type="nucleotide sequence ID" value="NZ_BAABLE010000011.1"/>
</dbReference>
<dbReference type="GO" id="GO:0009055">
    <property type="term" value="F:electron transfer activity"/>
    <property type="evidence" value="ECO:0007669"/>
    <property type="project" value="InterPro"/>
</dbReference>
<dbReference type="Proteomes" id="UP000561045">
    <property type="component" value="Unassembled WGS sequence"/>
</dbReference>
<evidence type="ECO:0000256" key="5">
    <source>
        <dbReference type="ARBA" id="ARBA00022764"/>
    </source>
</evidence>
<evidence type="ECO:0000313" key="13">
    <source>
        <dbReference type="Proteomes" id="UP000561045"/>
    </source>
</evidence>
<feature type="binding site" description="covalent" evidence="8">
    <location>
        <position position="45"/>
    </location>
    <ligand>
        <name>heme c</name>
        <dbReference type="ChEBI" id="CHEBI:61717"/>
        <label>1</label>
    </ligand>
</feature>
<evidence type="ECO:0000256" key="9">
    <source>
        <dbReference type="PIRSR" id="PIRSR000005-2"/>
    </source>
</evidence>
<dbReference type="InterPro" id="IPR036909">
    <property type="entry name" value="Cyt_c-like_dom_sf"/>
</dbReference>
<name>A0A840BJH8_9RHOO</name>
<evidence type="ECO:0000256" key="6">
    <source>
        <dbReference type="ARBA" id="ARBA00022982"/>
    </source>
</evidence>
<dbReference type="PROSITE" id="PS51007">
    <property type="entry name" value="CYTC"/>
    <property type="match status" value="2"/>
</dbReference>
<dbReference type="EMBL" id="JACIET010000001">
    <property type="protein sequence ID" value="MBB4012544.1"/>
    <property type="molecule type" value="Genomic_DNA"/>
</dbReference>
<keyword evidence="10" id="KW-0732">Signal</keyword>
<dbReference type="AlphaFoldDB" id="A0A840BJH8"/>
<dbReference type="InterPro" id="IPR024167">
    <property type="entry name" value="Cytochrome_c4-like"/>
</dbReference>
<dbReference type="GO" id="GO:0042597">
    <property type="term" value="C:periplasmic space"/>
    <property type="evidence" value="ECO:0007669"/>
    <property type="project" value="UniProtKB-SubCell"/>
</dbReference>
<feature type="binding site" description="axial binding residue" evidence="9">
    <location>
        <position position="148"/>
    </location>
    <ligand>
        <name>heme c</name>
        <dbReference type="ChEBI" id="CHEBI:61717"/>
        <label>2</label>
    </ligand>
    <ligandPart>
        <name>Fe</name>
        <dbReference type="ChEBI" id="CHEBI:18248"/>
    </ligandPart>
</feature>
<sequence>MLKPILGHALILSLLAATQAFAADAAAKPDLAKAKQTVETVCVACHGADGNSTIPQNPKLAGQHKEYLYKQLRNFKSWDGKPAERANPVMGGMAAPLEDADMQALAQYFSSQKLTLGEAKDRKSVEAGQKIWRGGIAAKGVPACAGCHGPTGAGLPAQYPALHGQHAEYTEAQLKAFRAGERANDPNKMMRTIALKLTDPEIKAVSDYISGLR</sequence>
<dbReference type="GO" id="GO:0020037">
    <property type="term" value="F:heme binding"/>
    <property type="evidence" value="ECO:0007669"/>
    <property type="project" value="InterPro"/>
</dbReference>
<dbReference type="GO" id="GO:0005506">
    <property type="term" value="F:iron ion binding"/>
    <property type="evidence" value="ECO:0007669"/>
    <property type="project" value="InterPro"/>
</dbReference>
<organism evidence="12 13">
    <name type="scientific">Niveibacterium umoris</name>
    <dbReference type="NCBI Taxonomy" id="1193620"/>
    <lineage>
        <taxon>Bacteria</taxon>
        <taxon>Pseudomonadati</taxon>
        <taxon>Pseudomonadota</taxon>
        <taxon>Betaproteobacteria</taxon>
        <taxon>Rhodocyclales</taxon>
        <taxon>Rhodocyclaceae</taxon>
        <taxon>Niveibacterium</taxon>
    </lineage>
</organism>
<keyword evidence="2" id="KW-0813">Transport</keyword>
<protein>
    <submittedName>
        <fullName evidence="12">Cytochrome c553</fullName>
    </submittedName>
</protein>
<dbReference type="PIRSF" id="PIRSF000005">
    <property type="entry name" value="Cytochrome_c4"/>
    <property type="match status" value="1"/>
</dbReference>
<dbReference type="PANTHER" id="PTHR33751">
    <property type="entry name" value="CBB3-TYPE CYTOCHROME C OXIDASE SUBUNIT FIXP"/>
    <property type="match status" value="1"/>
</dbReference>
<feature type="chain" id="PRO_5032887300" evidence="10">
    <location>
        <begin position="23"/>
        <end position="213"/>
    </location>
</feature>
<keyword evidence="6" id="KW-0249">Electron transport</keyword>
<keyword evidence="3 8" id="KW-0349">Heme</keyword>
<keyword evidence="13" id="KW-1185">Reference proteome</keyword>
<dbReference type="Pfam" id="PF00034">
    <property type="entry name" value="Cytochrom_C"/>
    <property type="match status" value="2"/>
</dbReference>
<comment type="PTM">
    <text evidence="8">Binds 2 heme c groups covalently per subunit.</text>
</comment>
<evidence type="ECO:0000256" key="2">
    <source>
        <dbReference type="ARBA" id="ARBA00022448"/>
    </source>
</evidence>
<comment type="subcellular location">
    <subcellularLocation>
        <location evidence="1">Periplasm</location>
    </subcellularLocation>
</comment>
<dbReference type="Gene3D" id="1.10.760.10">
    <property type="entry name" value="Cytochrome c-like domain"/>
    <property type="match status" value="2"/>
</dbReference>
<feature type="domain" description="Cytochrome c" evidence="11">
    <location>
        <begin position="123"/>
        <end position="213"/>
    </location>
</feature>
<keyword evidence="5" id="KW-0574">Periplasm</keyword>
<reference evidence="12 13" key="1">
    <citation type="submission" date="2020-08" db="EMBL/GenBank/DDBJ databases">
        <title>Genomic Encyclopedia of Type Strains, Phase IV (KMG-IV): sequencing the most valuable type-strain genomes for metagenomic binning, comparative biology and taxonomic classification.</title>
        <authorList>
            <person name="Goeker M."/>
        </authorList>
    </citation>
    <scope>NUCLEOTIDE SEQUENCE [LARGE SCALE GENOMIC DNA]</scope>
    <source>
        <strain evidence="12 13">DSM 106739</strain>
    </source>
</reference>
<dbReference type="InterPro" id="IPR009056">
    <property type="entry name" value="Cyt_c-like_dom"/>
</dbReference>
<evidence type="ECO:0000256" key="7">
    <source>
        <dbReference type="ARBA" id="ARBA00023004"/>
    </source>
</evidence>
<feature type="binding site" description="covalent" evidence="8">
    <location>
        <position position="42"/>
    </location>
    <ligand>
        <name>heme c</name>
        <dbReference type="ChEBI" id="CHEBI:61717"/>
        <label>1</label>
    </ligand>
</feature>
<dbReference type="SUPFAM" id="SSF46626">
    <property type="entry name" value="Cytochrome c"/>
    <property type="match status" value="2"/>
</dbReference>
<dbReference type="InterPro" id="IPR050597">
    <property type="entry name" value="Cytochrome_c_Oxidase_Subunit"/>
</dbReference>
<feature type="binding site" description="covalent" evidence="8">
    <location>
        <position position="147"/>
    </location>
    <ligand>
        <name>heme c</name>
        <dbReference type="ChEBI" id="CHEBI:61717"/>
        <label>2</label>
    </ligand>
</feature>
<keyword evidence="4 9" id="KW-0479">Metal-binding</keyword>
<feature type="domain" description="Cytochrome c" evidence="11">
    <location>
        <begin position="29"/>
        <end position="113"/>
    </location>
</feature>
<keyword evidence="7 9" id="KW-0408">Iron</keyword>
<dbReference type="PANTHER" id="PTHR33751:SF9">
    <property type="entry name" value="CYTOCHROME C4"/>
    <property type="match status" value="1"/>
</dbReference>
<accession>A0A840BJH8</accession>
<evidence type="ECO:0000256" key="4">
    <source>
        <dbReference type="ARBA" id="ARBA00022723"/>
    </source>
</evidence>
<feature type="binding site" description="axial binding residue" evidence="9">
    <location>
        <position position="190"/>
    </location>
    <ligand>
        <name>heme c</name>
        <dbReference type="ChEBI" id="CHEBI:61717"/>
        <label>2</label>
    </ligand>
    <ligandPart>
        <name>Fe</name>
        <dbReference type="ChEBI" id="CHEBI:18248"/>
    </ligandPart>
</feature>
<evidence type="ECO:0000256" key="10">
    <source>
        <dbReference type="SAM" id="SignalP"/>
    </source>
</evidence>
<gene>
    <name evidence="12" type="ORF">GGR36_001852</name>
</gene>
<proteinExistence type="predicted"/>
<feature type="binding site" description="axial binding residue" evidence="9">
    <location>
        <position position="46"/>
    </location>
    <ligand>
        <name>heme c</name>
        <dbReference type="ChEBI" id="CHEBI:61717"/>
        <label>1</label>
    </ligand>
    <ligandPart>
        <name>Fe</name>
        <dbReference type="ChEBI" id="CHEBI:18248"/>
    </ligandPart>
</feature>